<dbReference type="RefSeq" id="WP_134083636.1">
    <property type="nucleotide sequence ID" value="NZ_SOQX01000004.1"/>
</dbReference>
<evidence type="ECO:0000256" key="1">
    <source>
        <dbReference type="SAM" id="SignalP"/>
    </source>
</evidence>
<sequence length="230" mass="25127">MSNIFTVVPSPAMALSGLLLAGFSGPATADYPPNSLDLSLQIAHHETRWQYAGQTVTSKSSILGVRVRETLAPRLSGSLYAGYLDLSQPNNPLSAAQVTTGYQTGIELDLLLLDMNRLRLELSGGYRYQDTEGHADNTNVELVWHDTYAQLGLTIPLTEHLEFQALGGTSRTSGEQRASGDTDQLLTFDEQRQGYYAAGLSYWVDSTGYLSASWLGGNRDGFRLGFHRGF</sequence>
<dbReference type="AlphaFoldDB" id="A0A4R8ITP3"/>
<protein>
    <recommendedName>
        <fullName evidence="4">Outer membrane protein with beta-barrel domain</fullName>
    </recommendedName>
</protein>
<dbReference type="EMBL" id="SOQX01000004">
    <property type="protein sequence ID" value="TDY01037.1"/>
    <property type="molecule type" value="Genomic_DNA"/>
</dbReference>
<keyword evidence="3" id="KW-1185">Reference proteome</keyword>
<name>A0A4R8ITP3_9GAMM</name>
<reference evidence="2 3" key="1">
    <citation type="submission" date="2019-03" db="EMBL/GenBank/DDBJ databases">
        <title>Genomic Encyclopedia of Type Strains, Phase IV (KMG-IV): sequencing the most valuable type-strain genomes for metagenomic binning, comparative biology and taxonomic classification.</title>
        <authorList>
            <person name="Goeker M."/>
        </authorList>
    </citation>
    <scope>NUCLEOTIDE SEQUENCE [LARGE SCALE GENOMIC DNA]</scope>
    <source>
        <strain evidence="2 3">DSM 16326</strain>
    </source>
</reference>
<evidence type="ECO:0008006" key="4">
    <source>
        <dbReference type="Google" id="ProtNLM"/>
    </source>
</evidence>
<organism evidence="2 3">
    <name type="scientific">Thiohalophilus thiocyanatoxydans</name>
    <dbReference type="NCBI Taxonomy" id="381308"/>
    <lineage>
        <taxon>Bacteria</taxon>
        <taxon>Pseudomonadati</taxon>
        <taxon>Pseudomonadota</taxon>
        <taxon>Gammaproteobacteria</taxon>
        <taxon>Thiohalomonadales</taxon>
        <taxon>Thiohalophilaceae</taxon>
        <taxon>Thiohalophilus</taxon>
    </lineage>
</organism>
<proteinExistence type="predicted"/>
<evidence type="ECO:0000313" key="3">
    <source>
        <dbReference type="Proteomes" id="UP000294914"/>
    </source>
</evidence>
<feature type="signal peptide" evidence="1">
    <location>
        <begin position="1"/>
        <end position="29"/>
    </location>
</feature>
<comment type="caution">
    <text evidence="2">The sequence shown here is derived from an EMBL/GenBank/DDBJ whole genome shotgun (WGS) entry which is preliminary data.</text>
</comment>
<accession>A0A4R8ITP3</accession>
<gene>
    <name evidence="2" type="ORF">EDC23_1783</name>
</gene>
<evidence type="ECO:0000313" key="2">
    <source>
        <dbReference type="EMBL" id="TDY01037.1"/>
    </source>
</evidence>
<keyword evidence="1" id="KW-0732">Signal</keyword>
<feature type="chain" id="PRO_5020623495" description="Outer membrane protein with beta-barrel domain" evidence="1">
    <location>
        <begin position="30"/>
        <end position="230"/>
    </location>
</feature>
<dbReference type="Proteomes" id="UP000294914">
    <property type="component" value="Unassembled WGS sequence"/>
</dbReference>